<dbReference type="GO" id="GO:0016779">
    <property type="term" value="F:nucleotidyltransferase activity"/>
    <property type="evidence" value="ECO:0007669"/>
    <property type="project" value="UniProtKB-KW"/>
</dbReference>
<dbReference type="CDD" id="cd00158">
    <property type="entry name" value="RHOD"/>
    <property type="match status" value="1"/>
</dbReference>
<dbReference type="InterPro" id="IPR036873">
    <property type="entry name" value="Rhodanese-like_dom_sf"/>
</dbReference>
<keyword evidence="2" id="KW-0547">Nucleotide-binding</keyword>
<dbReference type="SMART" id="SM00450">
    <property type="entry name" value="RHOD"/>
    <property type="match status" value="1"/>
</dbReference>
<accession>A0A2A9E6Y6</accession>
<proteinExistence type="predicted"/>
<dbReference type="PANTHER" id="PTHR10953:SF102">
    <property type="entry name" value="ADENYLYLTRANSFERASE AND SULFURTRANSFERASE MOCS3"/>
    <property type="match status" value="1"/>
</dbReference>
<keyword evidence="3" id="KW-0067">ATP-binding</keyword>
<evidence type="ECO:0000259" key="4">
    <source>
        <dbReference type="PROSITE" id="PS50206"/>
    </source>
</evidence>
<dbReference type="GO" id="GO:0008146">
    <property type="term" value="F:sulfotransferase activity"/>
    <property type="evidence" value="ECO:0007669"/>
    <property type="project" value="TreeGrafter"/>
</dbReference>
<sequence length="393" mass="41349">MSLPPLVTESAPLSPTELARYARHLSLPQIGMSGQRRLKNARVLVVGAGGLGSPSLLYLAAAGVGTIGIVDDDVVDSSNLQRQVIHGTADVGRSKVESARDSVLAVNPDVDVRLHPVRLTAANALTVLEGYDLVLDGADNFATRYLVNDACTILGLPYVWGSIFRFQGQMSLFWSAPPAGVDAVTYRDLFPTPPPPGTVPSCAEGGVLGALCATVGSVMATEAVKLITGTGRTLLGRLAVYDALELTWRELAVEPDPALERVTELVDYDVLCGVPGATEAPASDAAGRDLSVVELAAKLAAGEDLLLVDVREAYEREIVSIPGSVHVPMDDLLAGNVLADVPRDRPVTFYCKMGGRSQAVVDAVRAAGLTNVGNLHGGVLAWVREIDPSQPLY</sequence>
<comment type="caution">
    <text evidence="5">The sequence shown here is derived from an EMBL/GenBank/DDBJ whole genome shotgun (WGS) entry which is preliminary data.</text>
</comment>
<evidence type="ECO:0000256" key="1">
    <source>
        <dbReference type="ARBA" id="ARBA00022679"/>
    </source>
</evidence>
<name>A0A2A9E6Y6_9MICO</name>
<dbReference type="InterPro" id="IPR045886">
    <property type="entry name" value="ThiF/MoeB/HesA"/>
</dbReference>
<organism evidence="5 6">
    <name type="scientific">Sanguibacter antarcticus</name>
    <dbReference type="NCBI Taxonomy" id="372484"/>
    <lineage>
        <taxon>Bacteria</taxon>
        <taxon>Bacillati</taxon>
        <taxon>Actinomycetota</taxon>
        <taxon>Actinomycetes</taxon>
        <taxon>Micrococcales</taxon>
        <taxon>Sanguibacteraceae</taxon>
        <taxon>Sanguibacter</taxon>
    </lineage>
</organism>
<dbReference type="GO" id="GO:0005829">
    <property type="term" value="C:cytosol"/>
    <property type="evidence" value="ECO:0007669"/>
    <property type="project" value="TreeGrafter"/>
</dbReference>
<evidence type="ECO:0000313" key="5">
    <source>
        <dbReference type="EMBL" id="PFG33940.1"/>
    </source>
</evidence>
<reference evidence="5 6" key="1">
    <citation type="submission" date="2017-10" db="EMBL/GenBank/DDBJ databases">
        <title>Sequencing the genomes of 1000 actinobacteria strains.</title>
        <authorList>
            <person name="Klenk H.-P."/>
        </authorList>
    </citation>
    <scope>NUCLEOTIDE SEQUENCE [LARGE SCALE GENOMIC DNA]</scope>
    <source>
        <strain evidence="5 6">DSM 18966</strain>
    </source>
</reference>
<protein>
    <submittedName>
        <fullName evidence="5">Adenylyltransferase/sulfurtransferase</fullName>
    </submittedName>
</protein>
<dbReference type="NCBIfam" id="NF004281">
    <property type="entry name" value="PRK05690.1"/>
    <property type="match status" value="1"/>
</dbReference>
<dbReference type="GO" id="GO:0008641">
    <property type="term" value="F:ubiquitin-like modifier activating enzyme activity"/>
    <property type="evidence" value="ECO:0007669"/>
    <property type="project" value="InterPro"/>
</dbReference>
<gene>
    <name evidence="5" type="ORF">ATL42_1839</name>
</gene>
<dbReference type="InterPro" id="IPR001763">
    <property type="entry name" value="Rhodanese-like_dom"/>
</dbReference>
<dbReference type="AlphaFoldDB" id="A0A2A9E6Y6"/>
<dbReference type="EMBL" id="PDJG01000001">
    <property type="protein sequence ID" value="PFG33940.1"/>
    <property type="molecule type" value="Genomic_DNA"/>
</dbReference>
<dbReference type="Pfam" id="PF00581">
    <property type="entry name" value="Rhodanese"/>
    <property type="match status" value="1"/>
</dbReference>
<evidence type="ECO:0000313" key="6">
    <source>
        <dbReference type="Proteomes" id="UP000225548"/>
    </source>
</evidence>
<dbReference type="SUPFAM" id="SSF69572">
    <property type="entry name" value="Activating enzymes of the ubiquitin-like proteins"/>
    <property type="match status" value="1"/>
</dbReference>
<dbReference type="GO" id="GO:0005524">
    <property type="term" value="F:ATP binding"/>
    <property type="evidence" value="ECO:0007669"/>
    <property type="project" value="UniProtKB-KW"/>
</dbReference>
<dbReference type="Gene3D" id="3.40.250.10">
    <property type="entry name" value="Rhodanese-like domain"/>
    <property type="match status" value="1"/>
</dbReference>
<dbReference type="PANTHER" id="PTHR10953">
    <property type="entry name" value="UBIQUITIN-ACTIVATING ENZYME E1"/>
    <property type="match status" value="1"/>
</dbReference>
<dbReference type="Gene3D" id="3.40.50.720">
    <property type="entry name" value="NAD(P)-binding Rossmann-like Domain"/>
    <property type="match status" value="1"/>
</dbReference>
<dbReference type="Proteomes" id="UP000225548">
    <property type="component" value="Unassembled WGS sequence"/>
</dbReference>
<keyword evidence="1 5" id="KW-0808">Transferase</keyword>
<dbReference type="FunFam" id="3.40.50.720:FF:000033">
    <property type="entry name" value="Adenylyltransferase and sulfurtransferase MOCS3"/>
    <property type="match status" value="1"/>
</dbReference>
<feature type="domain" description="Rhodanese" evidence="4">
    <location>
        <begin position="301"/>
        <end position="391"/>
    </location>
</feature>
<evidence type="ECO:0000256" key="2">
    <source>
        <dbReference type="ARBA" id="ARBA00022741"/>
    </source>
</evidence>
<keyword evidence="5" id="KW-0548">Nucleotidyltransferase</keyword>
<dbReference type="RefSeq" id="WP_098455058.1">
    <property type="nucleotide sequence ID" value="NZ_PDJG01000001.1"/>
</dbReference>
<dbReference type="GO" id="GO:0004792">
    <property type="term" value="F:thiosulfate-cyanide sulfurtransferase activity"/>
    <property type="evidence" value="ECO:0007669"/>
    <property type="project" value="TreeGrafter"/>
</dbReference>
<evidence type="ECO:0000256" key="3">
    <source>
        <dbReference type="ARBA" id="ARBA00022840"/>
    </source>
</evidence>
<dbReference type="InterPro" id="IPR000594">
    <property type="entry name" value="ThiF_NAD_FAD-bd"/>
</dbReference>
<keyword evidence="6" id="KW-1185">Reference proteome</keyword>
<dbReference type="CDD" id="cd00757">
    <property type="entry name" value="ThiF_MoeB_HesA_family"/>
    <property type="match status" value="1"/>
</dbReference>
<dbReference type="InterPro" id="IPR035985">
    <property type="entry name" value="Ubiquitin-activating_enz"/>
</dbReference>
<dbReference type="OrthoDB" id="9804286at2"/>
<dbReference type="PROSITE" id="PS50206">
    <property type="entry name" value="RHODANESE_3"/>
    <property type="match status" value="1"/>
</dbReference>
<dbReference type="Pfam" id="PF00899">
    <property type="entry name" value="ThiF"/>
    <property type="match status" value="1"/>
</dbReference>